<reference evidence="2 3" key="1">
    <citation type="submission" date="2014-08" db="EMBL/GenBank/DDBJ databases">
        <title>Genomic and Phenotypic Diversity of Colwellia psychrerythraea strains from Disparate Marine Basins.</title>
        <authorList>
            <person name="Techtmann S.M."/>
            <person name="Stelling S.C."/>
            <person name="Utturkar S.M."/>
            <person name="Alshibli N."/>
            <person name="Harris A."/>
            <person name="Brown S.D."/>
            <person name="Hazen T.C."/>
        </authorList>
    </citation>
    <scope>NUCLEOTIDE SEQUENCE [LARGE SCALE GENOMIC DNA]</scope>
    <source>
        <strain evidence="2 3">GAB14E</strain>
    </source>
</reference>
<evidence type="ECO:0000259" key="1">
    <source>
        <dbReference type="Pfam" id="PF09836"/>
    </source>
</evidence>
<dbReference type="OrthoDB" id="4146344at2"/>
<organism evidence="2 3">
    <name type="scientific">Colwellia psychrerythraea</name>
    <name type="common">Vibrio psychroerythus</name>
    <dbReference type="NCBI Taxonomy" id="28229"/>
    <lineage>
        <taxon>Bacteria</taxon>
        <taxon>Pseudomonadati</taxon>
        <taxon>Pseudomonadota</taxon>
        <taxon>Gammaproteobacteria</taxon>
        <taxon>Alteromonadales</taxon>
        <taxon>Colwelliaceae</taxon>
        <taxon>Colwellia</taxon>
    </lineage>
</organism>
<name>A0A099KMS4_COLPS</name>
<evidence type="ECO:0000313" key="2">
    <source>
        <dbReference type="EMBL" id="KGJ91212.1"/>
    </source>
</evidence>
<dbReference type="Pfam" id="PF09836">
    <property type="entry name" value="DUF2063"/>
    <property type="match status" value="1"/>
</dbReference>
<gene>
    <name evidence="2" type="ORF">GAB14E_3364</name>
</gene>
<dbReference type="PATRIC" id="fig|28229.3.peg.3090"/>
<dbReference type="Proteomes" id="UP000029868">
    <property type="component" value="Unassembled WGS sequence"/>
</dbReference>
<protein>
    <recommendedName>
        <fullName evidence="1">Putative DNA-binding domain-containing protein</fullName>
    </recommendedName>
</protein>
<sequence length="277" mass="31290">MNELSKTETGKNESTINESVKNEQRLLLEVIWNDEPLALAQCGFNAQGINIYRRNLLVNAQRALTISFPTVFALLDSDISESLVYQFLRVSAPNRGDWTQWGEHFSHFLSTTEVGADYPYLADCAALDWYVHCALHGRDQTLASSTLQLLSKGEPEQLFIAFNQNVKVFKTAYPLTEIFQAHHNSDELQRKVAMGDAQKVLASVSVEQVVMVYRPEFQPQVTTLSASEGAFMLSLLSGQSLAQSLDAVKYDNEFSFEQWLFTAIERNLINIIKEKKI</sequence>
<dbReference type="AlphaFoldDB" id="A0A099KMS4"/>
<comment type="caution">
    <text evidence="2">The sequence shown here is derived from an EMBL/GenBank/DDBJ whole genome shotgun (WGS) entry which is preliminary data.</text>
</comment>
<dbReference type="InterPro" id="IPR044922">
    <property type="entry name" value="DUF2063_N_sf"/>
</dbReference>
<dbReference type="InterPro" id="IPR018640">
    <property type="entry name" value="DUF2063"/>
</dbReference>
<dbReference type="EMBL" id="JQEC01000042">
    <property type="protein sequence ID" value="KGJ91212.1"/>
    <property type="molecule type" value="Genomic_DNA"/>
</dbReference>
<accession>A0A099KMS4</accession>
<dbReference type="RefSeq" id="WP_052093808.1">
    <property type="nucleotide sequence ID" value="NZ_JQEC01000042.1"/>
</dbReference>
<feature type="domain" description="Putative DNA-binding" evidence="1">
    <location>
        <begin position="24"/>
        <end position="109"/>
    </location>
</feature>
<proteinExistence type="predicted"/>
<evidence type="ECO:0000313" key="3">
    <source>
        <dbReference type="Proteomes" id="UP000029868"/>
    </source>
</evidence>
<dbReference type="Gene3D" id="1.10.150.690">
    <property type="entry name" value="DUF2063"/>
    <property type="match status" value="1"/>
</dbReference>